<dbReference type="Proteomes" id="UP000784294">
    <property type="component" value="Unassembled WGS sequence"/>
</dbReference>
<protein>
    <submittedName>
        <fullName evidence="2">Uncharacterized protein</fullName>
    </submittedName>
</protein>
<name>A0A448XFS5_9PLAT</name>
<proteinExistence type="predicted"/>
<sequence>MAKLTDDADYDAGKTSKNVPSPRFDTGNCDNYYGRRLRTRCVLLILPDNKTKAPTRVSLKTTLVGLAEGSTREMYPDWHGRRTLKQEGASRACLKIRLSERRDFDSTPLQTTVPNGLNKVPLILKPNFTVVKAVRLLSRRASAQSDMHR</sequence>
<keyword evidence="3" id="KW-1185">Reference proteome</keyword>
<evidence type="ECO:0000313" key="2">
    <source>
        <dbReference type="EMBL" id="VEL35495.1"/>
    </source>
</evidence>
<dbReference type="EMBL" id="CAAALY010249982">
    <property type="protein sequence ID" value="VEL35495.1"/>
    <property type="molecule type" value="Genomic_DNA"/>
</dbReference>
<reference evidence="2" key="1">
    <citation type="submission" date="2018-11" db="EMBL/GenBank/DDBJ databases">
        <authorList>
            <consortium name="Pathogen Informatics"/>
        </authorList>
    </citation>
    <scope>NUCLEOTIDE SEQUENCE</scope>
</reference>
<gene>
    <name evidence="2" type="ORF">PXEA_LOCUS28935</name>
</gene>
<evidence type="ECO:0000256" key="1">
    <source>
        <dbReference type="SAM" id="MobiDB-lite"/>
    </source>
</evidence>
<comment type="caution">
    <text evidence="2">The sequence shown here is derived from an EMBL/GenBank/DDBJ whole genome shotgun (WGS) entry which is preliminary data.</text>
</comment>
<feature type="region of interest" description="Disordered" evidence="1">
    <location>
        <begin position="1"/>
        <end position="25"/>
    </location>
</feature>
<feature type="compositionally biased region" description="Basic and acidic residues" evidence="1">
    <location>
        <begin position="1"/>
        <end position="14"/>
    </location>
</feature>
<organism evidence="2 3">
    <name type="scientific">Protopolystoma xenopodis</name>
    <dbReference type="NCBI Taxonomy" id="117903"/>
    <lineage>
        <taxon>Eukaryota</taxon>
        <taxon>Metazoa</taxon>
        <taxon>Spiralia</taxon>
        <taxon>Lophotrochozoa</taxon>
        <taxon>Platyhelminthes</taxon>
        <taxon>Monogenea</taxon>
        <taxon>Polyopisthocotylea</taxon>
        <taxon>Polystomatidea</taxon>
        <taxon>Polystomatidae</taxon>
        <taxon>Protopolystoma</taxon>
    </lineage>
</organism>
<evidence type="ECO:0000313" key="3">
    <source>
        <dbReference type="Proteomes" id="UP000784294"/>
    </source>
</evidence>
<accession>A0A448XFS5</accession>
<dbReference type="AlphaFoldDB" id="A0A448XFS5"/>